<feature type="non-terminal residue" evidence="1">
    <location>
        <position position="225"/>
    </location>
</feature>
<keyword evidence="2" id="KW-1185">Reference proteome</keyword>
<gene>
    <name evidence="1" type="ORF">BDR25DRAFT_167467</name>
</gene>
<feature type="non-terminal residue" evidence="1">
    <location>
        <position position="1"/>
    </location>
</feature>
<name>A0ACB6R2F1_9PLEO</name>
<proteinExistence type="predicted"/>
<organism evidence="1 2">
    <name type="scientific">Lindgomyces ingoldianus</name>
    <dbReference type="NCBI Taxonomy" id="673940"/>
    <lineage>
        <taxon>Eukaryota</taxon>
        <taxon>Fungi</taxon>
        <taxon>Dikarya</taxon>
        <taxon>Ascomycota</taxon>
        <taxon>Pezizomycotina</taxon>
        <taxon>Dothideomycetes</taxon>
        <taxon>Pleosporomycetidae</taxon>
        <taxon>Pleosporales</taxon>
        <taxon>Lindgomycetaceae</taxon>
        <taxon>Lindgomyces</taxon>
    </lineage>
</organism>
<evidence type="ECO:0000313" key="1">
    <source>
        <dbReference type="EMBL" id="KAF2473356.1"/>
    </source>
</evidence>
<comment type="caution">
    <text evidence="1">The sequence shown here is derived from an EMBL/GenBank/DDBJ whole genome shotgun (WGS) entry which is preliminary data.</text>
</comment>
<dbReference type="EMBL" id="MU003500">
    <property type="protein sequence ID" value="KAF2473356.1"/>
    <property type="molecule type" value="Genomic_DNA"/>
</dbReference>
<accession>A0ACB6R2F1</accession>
<evidence type="ECO:0000313" key="2">
    <source>
        <dbReference type="Proteomes" id="UP000799755"/>
    </source>
</evidence>
<dbReference type="Proteomes" id="UP000799755">
    <property type="component" value="Unassembled WGS sequence"/>
</dbReference>
<sequence length="225" mass="25837">QRTWFLKRSLLCQHSNFFRAACYGQWEEGNENRIILADEDPRVFADFVDFMQSNIYSLNTLIEGFNMVPSHAKAWVLGDKLGALSFRTAALHKLHQYFIPYSLDPYISAFSSPIRPIDIAYICTHTAPLYSPFNHPSSSALRSLFFDAVSSHWARIDILNIDEAMDICGEELSWRDVYTAYGDFKDHLVDSLKVPDAWRNVCLRDVEVYLGLGVKKEEAEEDKVV</sequence>
<reference evidence="1" key="1">
    <citation type="journal article" date="2020" name="Stud. Mycol.">
        <title>101 Dothideomycetes genomes: a test case for predicting lifestyles and emergence of pathogens.</title>
        <authorList>
            <person name="Haridas S."/>
            <person name="Albert R."/>
            <person name="Binder M."/>
            <person name="Bloem J."/>
            <person name="Labutti K."/>
            <person name="Salamov A."/>
            <person name="Andreopoulos B."/>
            <person name="Baker S."/>
            <person name="Barry K."/>
            <person name="Bills G."/>
            <person name="Bluhm B."/>
            <person name="Cannon C."/>
            <person name="Castanera R."/>
            <person name="Culley D."/>
            <person name="Daum C."/>
            <person name="Ezra D."/>
            <person name="Gonzalez J."/>
            <person name="Henrissat B."/>
            <person name="Kuo A."/>
            <person name="Liang C."/>
            <person name="Lipzen A."/>
            <person name="Lutzoni F."/>
            <person name="Magnuson J."/>
            <person name="Mondo S."/>
            <person name="Nolan M."/>
            <person name="Ohm R."/>
            <person name="Pangilinan J."/>
            <person name="Park H.-J."/>
            <person name="Ramirez L."/>
            <person name="Alfaro M."/>
            <person name="Sun H."/>
            <person name="Tritt A."/>
            <person name="Yoshinaga Y."/>
            <person name="Zwiers L.-H."/>
            <person name="Turgeon B."/>
            <person name="Goodwin S."/>
            <person name="Spatafora J."/>
            <person name="Crous P."/>
            <person name="Grigoriev I."/>
        </authorList>
    </citation>
    <scope>NUCLEOTIDE SEQUENCE</scope>
    <source>
        <strain evidence="1">ATCC 200398</strain>
    </source>
</reference>
<protein>
    <submittedName>
        <fullName evidence="1">Uncharacterized protein</fullName>
    </submittedName>
</protein>